<dbReference type="EMBL" id="LAZR01002117">
    <property type="protein sequence ID" value="KKN34258.1"/>
    <property type="molecule type" value="Genomic_DNA"/>
</dbReference>
<protein>
    <submittedName>
        <fullName evidence="1">Uncharacterized protein</fullName>
    </submittedName>
</protein>
<reference evidence="1" key="1">
    <citation type="journal article" date="2015" name="Nature">
        <title>Complex archaea that bridge the gap between prokaryotes and eukaryotes.</title>
        <authorList>
            <person name="Spang A."/>
            <person name="Saw J.H."/>
            <person name="Jorgensen S.L."/>
            <person name="Zaremba-Niedzwiedzka K."/>
            <person name="Martijn J."/>
            <person name="Lind A.E."/>
            <person name="van Eijk R."/>
            <person name="Schleper C."/>
            <person name="Guy L."/>
            <person name="Ettema T.J."/>
        </authorList>
    </citation>
    <scope>NUCLEOTIDE SEQUENCE</scope>
</reference>
<dbReference type="AlphaFoldDB" id="A0A0F9SYI7"/>
<sequence>MLGQIVVHIAGEAKAGRQRCTRCGFVLRVATSREDDNWFYLPGALLKQIEQTGWTVRFVAVRCRSTCRRRRSSQLGQSAPAL</sequence>
<accession>A0A0F9SYI7</accession>
<proteinExistence type="predicted"/>
<comment type="caution">
    <text evidence="1">The sequence shown here is derived from an EMBL/GenBank/DDBJ whole genome shotgun (WGS) entry which is preliminary data.</text>
</comment>
<name>A0A0F9SYI7_9ZZZZ</name>
<organism evidence="1">
    <name type="scientific">marine sediment metagenome</name>
    <dbReference type="NCBI Taxonomy" id="412755"/>
    <lineage>
        <taxon>unclassified sequences</taxon>
        <taxon>metagenomes</taxon>
        <taxon>ecological metagenomes</taxon>
    </lineage>
</organism>
<evidence type="ECO:0000313" key="1">
    <source>
        <dbReference type="EMBL" id="KKN34258.1"/>
    </source>
</evidence>
<gene>
    <name evidence="1" type="ORF">LCGC14_0795570</name>
</gene>